<name>A0A3M7PN95_BRAPC</name>
<dbReference type="EMBL" id="REGN01009757">
    <property type="protein sequence ID" value="RNA00444.1"/>
    <property type="molecule type" value="Genomic_DNA"/>
</dbReference>
<organism evidence="1 2">
    <name type="scientific">Brachionus plicatilis</name>
    <name type="common">Marine rotifer</name>
    <name type="synonym">Brachionus muelleri</name>
    <dbReference type="NCBI Taxonomy" id="10195"/>
    <lineage>
        <taxon>Eukaryota</taxon>
        <taxon>Metazoa</taxon>
        <taxon>Spiralia</taxon>
        <taxon>Gnathifera</taxon>
        <taxon>Rotifera</taxon>
        <taxon>Eurotatoria</taxon>
        <taxon>Monogononta</taxon>
        <taxon>Pseudotrocha</taxon>
        <taxon>Ploima</taxon>
        <taxon>Brachionidae</taxon>
        <taxon>Brachionus</taxon>
    </lineage>
</organism>
<dbReference type="Proteomes" id="UP000276133">
    <property type="component" value="Unassembled WGS sequence"/>
</dbReference>
<proteinExistence type="predicted"/>
<dbReference type="AlphaFoldDB" id="A0A3M7PN95"/>
<accession>A0A3M7PN95</accession>
<evidence type="ECO:0000313" key="2">
    <source>
        <dbReference type="Proteomes" id="UP000276133"/>
    </source>
</evidence>
<gene>
    <name evidence="1" type="ORF">BpHYR1_005622</name>
</gene>
<comment type="caution">
    <text evidence="1">The sequence shown here is derived from an EMBL/GenBank/DDBJ whole genome shotgun (WGS) entry which is preliminary data.</text>
</comment>
<keyword evidence="2" id="KW-1185">Reference proteome</keyword>
<protein>
    <submittedName>
        <fullName evidence="1">Uncharacterized protein</fullName>
    </submittedName>
</protein>
<reference evidence="1 2" key="1">
    <citation type="journal article" date="2018" name="Sci. Rep.">
        <title>Genomic signatures of local adaptation to the degree of environmental predictability in rotifers.</title>
        <authorList>
            <person name="Franch-Gras L."/>
            <person name="Hahn C."/>
            <person name="Garcia-Roger E.M."/>
            <person name="Carmona M.J."/>
            <person name="Serra M."/>
            <person name="Gomez A."/>
        </authorList>
    </citation>
    <scope>NUCLEOTIDE SEQUENCE [LARGE SCALE GENOMIC DNA]</scope>
    <source>
        <strain evidence="1">HYR1</strain>
    </source>
</reference>
<evidence type="ECO:0000313" key="1">
    <source>
        <dbReference type="EMBL" id="RNA00444.1"/>
    </source>
</evidence>
<sequence length="82" mass="9402">MHVTLCQSALESNLNYYNRAENSANPLICQLVKEYNRGFTSRTITKATPLCASKKSLQEFYKSDVSHEDLYLLELDLPETEI</sequence>